<evidence type="ECO:0000256" key="7">
    <source>
        <dbReference type="RuleBase" id="RU367067"/>
    </source>
</evidence>
<accession>A0ABX6EQT5</accession>
<keyword evidence="11" id="KW-1185">Reference proteome</keyword>
<evidence type="ECO:0000256" key="1">
    <source>
        <dbReference type="ARBA" id="ARBA00004123"/>
    </source>
</evidence>
<dbReference type="Pfam" id="PF11719">
    <property type="entry name" value="Drc1-Sld2"/>
    <property type="match status" value="1"/>
</dbReference>
<evidence type="ECO:0000256" key="4">
    <source>
        <dbReference type="ARBA" id="ARBA00022705"/>
    </source>
</evidence>
<keyword evidence="4 7" id="KW-0235">DNA replication</keyword>
<comment type="function">
    <text evidence="7">Has a role in the initiation of DNA replication. Required at S-phase checkpoint.</text>
</comment>
<comment type="similarity">
    <text evidence="2 7">Belongs to the SLD2 family.</text>
</comment>
<dbReference type="CDD" id="cd22289">
    <property type="entry name" value="RecQL4_SLD2_NTD"/>
    <property type="match status" value="1"/>
</dbReference>
<dbReference type="PANTHER" id="PTHR28124:SF1">
    <property type="entry name" value="DNA REPLICATION REGULATOR SLD2"/>
    <property type="match status" value="1"/>
</dbReference>
<keyword evidence="5 7" id="KW-0539">Nucleus</keyword>
<dbReference type="EMBL" id="CP015055">
    <property type="protein sequence ID" value="QGN14342.1"/>
    <property type="molecule type" value="Genomic_DNA"/>
</dbReference>
<evidence type="ECO:0000313" key="10">
    <source>
        <dbReference type="EMBL" id="QGN14342.1"/>
    </source>
</evidence>
<dbReference type="Gene3D" id="1.10.10.1460">
    <property type="match status" value="1"/>
</dbReference>
<reference evidence="10 11" key="1">
    <citation type="submission" date="2016-03" db="EMBL/GenBank/DDBJ databases">
        <title>How can Kluyveromyces marxianus grow so fast - potential evolutionary course in Saccharomyces Complex revealed by comparative genomics.</title>
        <authorList>
            <person name="Mo W."/>
            <person name="Lu W."/>
            <person name="Yang X."/>
            <person name="Qi J."/>
            <person name="Lv H."/>
        </authorList>
    </citation>
    <scope>NUCLEOTIDE SEQUENCE [LARGE SCALE GENOMIC DNA]</scope>
    <source>
        <strain evidence="10 11">FIM1</strain>
    </source>
</reference>
<sequence>MGTLVVSFLSYSIVLFFSFKGFYIKITRFKGHRHIHCTPLKNEKMVEKVETAGPQTSVIYKMDQLKIEIKLWERSFEKEHGRLPEKEDIKADKEIKRKYKQYAQYKKLIEHQGKQEHLESKQSGIDQTPVKAVVDDAKTEFGPTPQMNGKLVSIFEMKFSLVKDHSSETLEAVGSPVRGHESVRRQLNFAITPGSSPIKGAPKLEYPEASTTVASNGLRYGPNSPMRVDDIGLKLSDTPKTLGRMHDIKSSPYSPSPLIKRPSKTLSELAKEHALIKNEFESNTEDFSEFNAIRTLTEKLMQEEKLKKIDEEAEEDDNANTSAFIRKAKTIKKKTRAKMRPAPATLNEVKQNKMLNTNVHERLAKLKQREYNRMLGKDDIESDSDSETEMAPTPAKKPRKKNSKYNLVSNNFKRLNLPTKAGRNRAKKWRSRM</sequence>
<comment type="subcellular location">
    <subcellularLocation>
        <location evidence="1 7">Nucleus</location>
    </subcellularLocation>
</comment>
<dbReference type="PANTHER" id="PTHR28124">
    <property type="entry name" value="DNA REPLICATION REGULATOR SLD2"/>
    <property type="match status" value="1"/>
</dbReference>
<dbReference type="Proteomes" id="UP000422736">
    <property type="component" value="Chromosome 2"/>
</dbReference>
<feature type="transmembrane region" description="Helical" evidence="9">
    <location>
        <begin position="6"/>
        <end position="24"/>
    </location>
</feature>
<evidence type="ECO:0000256" key="8">
    <source>
        <dbReference type="SAM" id="MobiDB-lite"/>
    </source>
</evidence>
<feature type="region of interest" description="Disordered" evidence="8">
    <location>
        <begin position="375"/>
        <end position="433"/>
    </location>
</feature>
<organism evidence="10 11">
    <name type="scientific">Kluyveromyces marxianus</name>
    <name type="common">Yeast</name>
    <name type="synonym">Candida kefyr</name>
    <dbReference type="NCBI Taxonomy" id="4911"/>
    <lineage>
        <taxon>Eukaryota</taxon>
        <taxon>Fungi</taxon>
        <taxon>Dikarya</taxon>
        <taxon>Ascomycota</taxon>
        <taxon>Saccharomycotina</taxon>
        <taxon>Saccharomycetes</taxon>
        <taxon>Saccharomycetales</taxon>
        <taxon>Saccharomycetaceae</taxon>
        <taxon>Kluyveromyces</taxon>
    </lineage>
</organism>
<feature type="compositionally biased region" description="Basic residues" evidence="8">
    <location>
        <begin position="422"/>
        <end position="433"/>
    </location>
</feature>
<evidence type="ECO:0000256" key="3">
    <source>
        <dbReference type="ARBA" id="ARBA00018363"/>
    </source>
</evidence>
<protein>
    <recommendedName>
        <fullName evidence="3 7">DNA replication regulator SLD2</fullName>
    </recommendedName>
</protein>
<dbReference type="InterPro" id="IPR021110">
    <property type="entry name" value="DNA_rep_checkpnt_protein"/>
</dbReference>
<proteinExistence type="inferred from homology"/>
<evidence type="ECO:0000256" key="2">
    <source>
        <dbReference type="ARBA" id="ARBA00007276"/>
    </source>
</evidence>
<feature type="compositionally biased region" description="Polar residues" evidence="8">
    <location>
        <begin position="404"/>
        <end position="413"/>
    </location>
</feature>
<reference evidence="10 11" key="2">
    <citation type="submission" date="2019-11" db="EMBL/GenBank/DDBJ databases">
        <authorList>
            <person name="Lu H."/>
        </authorList>
    </citation>
    <scope>NUCLEOTIDE SEQUENCE [LARGE SCALE GENOMIC DNA]</scope>
    <source>
        <strain evidence="10 11">FIM1</strain>
    </source>
</reference>
<keyword evidence="9" id="KW-0812">Transmembrane</keyword>
<name>A0ABX6EQT5_KLUMA</name>
<evidence type="ECO:0000313" key="11">
    <source>
        <dbReference type="Proteomes" id="UP000422736"/>
    </source>
</evidence>
<evidence type="ECO:0000256" key="6">
    <source>
        <dbReference type="ARBA" id="ARBA00023306"/>
    </source>
</evidence>
<evidence type="ECO:0000256" key="5">
    <source>
        <dbReference type="ARBA" id="ARBA00023242"/>
    </source>
</evidence>
<keyword evidence="9" id="KW-1133">Transmembrane helix</keyword>
<keyword evidence="6 7" id="KW-0131">Cell cycle</keyword>
<evidence type="ECO:0000256" key="9">
    <source>
        <dbReference type="SAM" id="Phobius"/>
    </source>
</evidence>
<dbReference type="InterPro" id="IPR040203">
    <property type="entry name" value="Sld2"/>
</dbReference>
<gene>
    <name evidence="10" type="primary">SLD2</name>
    <name evidence="10" type="ORF">FIM1_1002</name>
</gene>
<keyword evidence="9" id="KW-0472">Membrane</keyword>